<protein>
    <submittedName>
        <fullName evidence="1">Uncharacterized protein</fullName>
    </submittedName>
</protein>
<comment type="caution">
    <text evidence="1">The sequence shown here is derived from an EMBL/GenBank/DDBJ whole genome shotgun (WGS) entry which is preliminary data.</text>
</comment>
<organism evidence="1">
    <name type="scientific">marine sediment metagenome</name>
    <dbReference type="NCBI Taxonomy" id="412755"/>
    <lineage>
        <taxon>unclassified sequences</taxon>
        <taxon>metagenomes</taxon>
        <taxon>ecological metagenomes</taxon>
    </lineage>
</organism>
<dbReference type="AlphaFoldDB" id="A0A0F9K783"/>
<dbReference type="EMBL" id="LAZR01008587">
    <property type="protein sequence ID" value="KKM77813.1"/>
    <property type="molecule type" value="Genomic_DNA"/>
</dbReference>
<evidence type="ECO:0000313" key="1">
    <source>
        <dbReference type="EMBL" id="KKM77813.1"/>
    </source>
</evidence>
<reference evidence="1" key="1">
    <citation type="journal article" date="2015" name="Nature">
        <title>Complex archaea that bridge the gap between prokaryotes and eukaryotes.</title>
        <authorList>
            <person name="Spang A."/>
            <person name="Saw J.H."/>
            <person name="Jorgensen S.L."/>
            <person name="Zaremba-Niedzwiedzka K."/>
            <person name="Martijn J."/>
            <person name="Lind A.E."/>
            <person name="van Eijk R."/>
            <person name="Schleper C."/>
            <person name="Guy L."/>
            <person name="Ettema T.J."/>
        </authorList>
    </citation>
    <scope>NUCLEOTIDE SEQUENCE</scope>
</reference>
<proteinExistence type="predicted"/>
<name>A0A0F9K783_9ZZZZ</name>
<accession>A0A0F9K783</accession>
<gene>
    <name evidence="1" type="ORF">LCGC14_1366270</name>
</gene>
<sequence>MPIIIKEEEMVEMTTESSVYNYNFTITYDPILVPIFAPIFKIVSNPTVRLSEIKARRFYILPLSWKWWISRYWGQMDMED</sequence>